<dbReference type="PANTHER" id="PTHR42648:SF32">
    <property type="entry name" value="RIBONUCLEASE H-LIKE DOMAIN, GAG-PRE-INTEGRASE DOMAIN PROTEIN-RELATED"/>
    <property type="match status" value="1"/>
</dbReference>
<reference evidence="5" key="1">
    <citation type="journal article" date="2019" name="Sci. Rep.">
        <title>Draft genome of Tanacetum cinerariifolium, the natural source of mosquito coil.</title>
        <authorList>
            <person name="Yamashiro T."/>
            <person name="Shiraishi A."/>
            <person name="Satake H."/>
            <person name="Nakayama K."/>
        </authorList>
    </citation>
    <scope>NUCLEOTIDE SEQUENCE</scope>
</reference>
<dbReference type="SUPFAM" id="SSF57756">
    <property type="entry name" value="Retrovirus zinc finger-like domains"/>
    <property type="match status" value="1"/>
</dbReference>
<evidence type="ECO:0000256" key="2">
    <source>
        <dbReference type="SAM" id="MobiDB-lite"/>
    </source>
</evidence>
<keyword evidence="1" id="KW-0479">Metal-binding</keyword>
<dbReference type="Pfam" id="PF25597">
    <property type="entry name" value="SH3_retrovirus"/>
    <property type="match status" value="1"/>
</dbReference>
<dbReference type="Gene3D" id="3.30.420.10">
    <property type="entry name" value="Ribonuclease H-like superfamily/Ribonuclease H"/>
    <property type="match status" value="1"/>
</dbReference>
<dbReference type="Pfam" id="PF00098">
    <property type="entry name" value="zf-CCHC"/>
    <property type="match status" value="1"/>
</dbReference>
<evidence type="ECO:0000313" key="5">
    <source>
        <dbReference type="EMBL" id="GEZ62263.1"/>
    </source>
</evidence>
<feature type="domain" description="Integrase catalytic" evidence="4">
    <location>
        <begin position="790"/>
        <end position="880"/>
    </location>
</feature>
<dbReference type="GO" id="GO:0003676">
    <property type="term" value="F:nucleic acid binding"/>
    <property type="evidence" value="ECO:0007669"/>
    <property type="project" value="InterPro"/>
</dbReference>
<dbReference type="GO" id="GO:0008270">
    <property type="term" value="F:zinc ion binding"/>
    <property type="evidence" value="ECO:0007669"/>
    <property type="project" value="UniProtKB-KW"/>
</dbReference>
<accession>A0A699IJX9</accession>
<feature type="compositionally biased region" description="Polar residues" evidence="2">
    <location>
        <begin position="15"/>
        <end position="29"/>
    </location>
</feature>
<dbReference type="InterPro" id="IPR001584">
    <property type="entry name" value="Integrase_cat-core"/>
</dbReference>
<dbReference type="GO" id="GO:0015074">
    <property type="term" value="P:DNA integration"/>
    <property type="evidence" value="ECO:0007669"/>
    <property type="project" value="InterPro"/>
</dbReference>
<evidence type="ECO:0000256" key="1">
    <source>
        <dbReference type="PROSITE-ProRule" id="PRU00047"/>
    </source>
</evidence>
<evidence type="ECO:0000259" key="4">
    <source>
        <dbReference type="PROSITE" id="PS50994"/>
    </source>
</evidence>
<dbReference type="InterPro" id="IPR012337">
    <property type="entry name" value="RNaseH-like_sf"/>
</dbReference>
<name>A0A699IJX9_TANCI</name>
<sequence>LFTTLNRQKDLSEWDLTSGSGHDSDNASIHNEAPNNHQQQNIQPQIITTVTNNNAKFLYLKKDEYEVWAIKIEYWITNSDMNISNVIKNGNSLKRTGRGTDGSLIFLPPTTAEEHLAIQRESKARTTLLQSILDDHIADFHYMDDAKDIWNAIKARFRGNAESKKMRNLYAKEISLRFLRALPSSWFQVALTLKTKGGLEFLSFDDLYYKLKTLKMDIKGYSTFSPSQSTGPSHTAFVSATSTNKKLSYDDCLNLSSMATYSVLSNSKTGTHRTVNVIKDVLQSFVADTEPEQQLAYEDLEQIEKLDREEMDLKWKIAMLSVRVHKFEQKAGRKINFDKTESARFTKQKVRCYKCQQKGHFSRECRAKGGNDKQRYSSFKNQEIGRKDDDSKALVSVDTLVDWSNHTSESDKVIAAKEFGMIAGANSVKANTLDDIGEFVLIKVSSETTKKDLQTQLDNHLAQTEKLRNSSKNLYRLIDNVEGRPTFHRFAKTDSMKVVPPPLTGDYISLSDHTDLDESQMFYGTKSSTSNDFESVNNDFVSYDDSDKSSEDNTSDFASCDSSGKSLEHKPTEIESNVGTPITEPISVKDLPSFACNSSENIDHTSTTSCNKRGSYNKKACHFKKHVSSVSKLCFVCRSHAHLIKDCDFYKKQMANLTVGIGAGHAVRAQPVLAGQPKVKSVPTGRPKVNPVPTAKPKVRSVPTSKPQVTSPVFAGRPNRPFPVPTDGGYSPSETSFLATENEEIFNSGCSRSMTGNKDRLDDFQAFHGGKVTFGDTECLVLSKDFKLPDDSMVVLKMIELCGTKGIKSEYSNPRSPQQNRVAERKTKTLIEAAITMLADSKLPTMFWTEAVRTACYVLNRVSVTNPHNKTPYALLTRKIPTADEGYLIGYSTSNKAYRVYNVPTKRVKETMDLHFLKDKPNVQGLGHEWHTQGNTTTSAGTQDADSDSDYDEQVIIIPSYPSHNIQGTHPIDTTDQEQQVTIDAKELRTPASVKDVLPSCIPISTGLVPVPTGSLPVATGSVPVPTSDTTVPTDDVLVHTGNTTDSMFDGKPTTRFPCPSDLGNHNPLPGIFSSSAYVDEFDTALNNVDSSF</sequence>
<dbReference type="EMBL" id="BKCJ010301831">
    <property type="protein sequence ID" value="GEZ62263.1"/>
    <property type="molecule type" value="Genomic_DNA"/>
</dbReference>
<feature type="domain" description="CCHC-type" evidence="3">
    <location>
        <begin position="351"/>
        <end position="366"/>
    </location>
</feature>
<feature type="region of interest" description="Disordered" evidence="2">
    <location>
        <begin position="677"/>
        <end position="732"/>
    </location>
</feature>
<keyword evidence="1" id="KW-0862">Zinc</keyword>
<feature type="region of interest" description="Disordered" evidence="2">
    <location>
        <begin position="544"/>
        <end position="580"/>
    </location>
</feature>
<dbReference type="PROSITE" id="PS50994">
    <property type="entry name" value="INTEGRASE"/>
    <property type="match status" value="1"/>
</dbReference>
<dbReference type="InterPro" id="IPR001878">
    <property type="entry name" value="Znf_CCHC"/>
</dbReference>
<comment type="caution">
    <text evidence="5">The sequence shown here is derived from an EMBL/GenBank/DDBJ whole genome shotgun (WGS) entry which is preliminary data.</text>
</comment>
<proteinExistence type="predicted"/>
<gene>
    <name evidence="5" type="ORF">Tci_534236</name>
</gene>
<dbReference type="InterPro" id="IPR036397">
    <property type="entry name" value="RNaseH_sf"/>
</dbReference>
<feature type="region of interest" description="Disordered" evidence="2">
    <location>
        <begin position="13"/>
        <end position="42"/>
    </location>
</feature>
<keyword evidence="1" id="KW-0863">Zinc-finger</keyword>
<dbReference type="InterPro" id="IPR036875">
    <property type="entry name" value="Znf_CCHC_sf"/>
</dbReference>
<dbReference type="InterPro" id="IPR039537">
    <property type="entry name" value="Retrotran_Ty1/copia-like"/>
</dbReference>
<dbReference type="SUPFAM" id="SSF53098">
    <property type="entry name" value="Ribonuclease H-like"/>
    <property type="match status" value="1"/>
</dbReference>
<dbReference type="SMART" id="SM00343">
    <property type="entry name" value="ZnF_C2HC"/>
    <property type="match status" value="2"/>
</dbReference>
<feature type="non-terminal residue" evidence="5">
    <location>
        <position position="1"/>
    </location>
</feature>
<dbReference type="InterPro" id="IPR057670">
    <property type="entry name" value="SH3_retrovirus"/>
</dbReference>
<dbReference type="AlphaFoldDB" id="A0A699IJX9"/>
<evidence type="ECO:0000259" key="3">
    <source>
        <dbReference type="PROSITE" id="PS50158"/>
    </source>
</evidence>
<dbReference type="Gene3D" id="4.10.60.10">
    <property type="entry name" value="Zinc finger, CCHC-type"/>
    <property type="match status" value="1"/>
</dbReference>
<feature type="compositionally biased region" description="Polar residues" evidence="2">
    <location>
        <begin position="702"/>
        <end position="711"/>
    </location>
</feature>
<protein>
    <submittedName>
        <fullName evidence="5">Uncharacterized protein</fullName>
    </submittedName>
</protein>
<dbReference type="PANTHER" id="PTHR42648">
    <property type="entry name" value="TRANSPOSASE, PUTATIVE-RELATED"/>
    <property type="match status" value="1"/>
</dbReference>
<dbReference type="PROSITE" id="PS50158">
    <property type="entry name" value="ZF_CCHC"/>
    <property type="match status" value="1"/>
</dbReference>
<organism evidence="5">
    <name type="scientific">Tanacetum cinerariifolium</name>
    <name type="common">Dalmatian daisy</name>
    <name type="synonym">Chrysanthemum cinerariifolium</name>
    <dbReference type="NCBI Taxonomy" id="118510"/>
    <lineage>
        <taxon>Eukaryota</taxon>
        <taxon>Viridiplantae</taxon>
        <taxon>Streptophyta</taxon>
        <taxon>Embryophyta</taxon>
        <taxon>Tracheophyta</taxon>
        <taxon>Spermatophyta</taxon>
        <taxon>Magnoliopsida</taxon>
        <taxon>eudicotyledons</taxon>
        <taxon>Gunneridae</taxon>
        <taxon>Pentapetalae</taxon>
        <taxon>asterids</taxon>
        <taxon>campanulids</taxon>
        <taxon>Asterales</taxon>
        <taxon>Asteraceae</taxon>
        <taxon>Asteroideae</taxon>
        <taxon>Anthemideae</taxon>
        <taxon>Anthemidinae</taxon>
        <taxon>Tanacetum</taxon>
    </lineage>
</organism>
<feature type="compositionally biased region" description="Polar residues" evidence="2">
    <location>
        <begin position="555"/>
        <end position="565"/>
    </location>
</feature>